<evidence type="ECO:0000313" key="1">
    <source>
        <dbReference type="EMBL" id="CAG8456469.1"/>
    </source>
</evidence>
<evidence type="ECO:0000313" key="2">
    <source>
        <dbReference type="Proteomes" id="UP000789702"/>
    </source>
</evidence>
<protein>
    <submittedName>
        <fullName evidence="1">5074_t:CDS:1</fullName>
    </submittedName>
</protein>
<keyword evidence="2" id="KW-1185">Reference proteome</keyword>
<sequence length="39" mass="4622">IDDDGVTMKSLRKLQSCIHEEVRKEEAEKQIQLTLDQFF</sequence>
<dbReference type="Proteomes" id="UP000789702">
    <property type="component" value="Unassembled WGS sequence"/>
</dbReference>
<name>A0ACA9K733_9GLOM</name>
<gene>
    <name evidence="1" type="ORF">DHETER_LOCUS1085</name>
</gene>
<reference evidence="1" key="1">
    <citation type="submission" date="2021-06" db="EMBL/GenBank/DDBJ databases">
        <authorList>
            <person name="Kallberg Y."/>
            <person name="Tangrot J."/>
            <person name="Rosling A."/>
        </authorList>
    </citation>
    <scope>NUCLEOTIDE SEQUENCE</scope>
    <source>
        <strain evidence="1">IL203A</strain>
    </source>
</reference>
<dbReference type="EMBL" id="CAJVPU010000615">
    <property type="protein sequence ID" value="CAG8456469.1"/>
    <property type="molecule type" value="Genomic_DNA"/>
</dbReference>
<proteinExistence type="predicted"/>
<comment type="caution">
    <text evidence="1">The sequence shown here is derived from an EMBL/GenBank/DDBJ whole genome shotgun (WGS) entry which is preliminary data.</text>
</comment>
<organism evidence="1 2">
    <name type="scientific">Dentiscutata heterogama</name>
    <dbReference type="NCBI Taxonomy" id="1316150"/>
    <lineage>
        <taxon>Eukaryota</taxon>
        <taxon>Fungi</taxon>
        <taxon>Fungi incertae sedis</taxon>
        <taxon>Mucoromycota</taxon>
        <taxon>Glomeromycotina</taxon>
        <taxon>Glomeromycetes</taxon>
        <taxon>Diversisporales</taxon>
        <taxon>Gigasporaceae</taxon>
        <taxon>Dentiscutata</taxon>
    </lineage>
</organism>
<accession>A0ACA9K733</accession>
<feature type="non-terminal residue" evidence="1">
    <location>
        <position position="1"/>
    </location>
</feature>